<evidence type="ECO:0000256" key="2">
    <source>
        <dbReference type="ARBA" id="ARBA00022980"/>
    </source>
</evidence>
<dbReference type="EMBL" id="JACGCM010000926">
    <property type="protein sequence ID" value="KAF6164499.1"/>
    <property type="molecule type" value="Genomic_DNA"/>
</dbReference>
<reference evidence="5 6" key="1">
    <citation type="journal article" date="2020" name="IScience">
        <title>Genome Sequencing of the Endangered Kingdonia uniflora (Circaeasteraceae, Ranunculales) Reveals Potential Mechanisms of Evolutionary Specialization.</title>
        <authorList>
            <person name="Sun Y."/>
            <person name="Deng T."/>
            <person name="Zhang A."/>
            <person name="Moore M.J."/>
            <person name="Landis J.B."/>
            <person name="Lin N."/>
            <person name="Zhang H."/>
            <person name="Zhang X."/>
            <person name="Huang J."/>
            <person name="Zhang X."/>
            <person name="Sun H."/>
            <person name="Wang H."/>
        </authorList>
    </citation>
    <scope>NUCLEOTIDE SEQUENCE [LARGE SCALE GENOMIC DNA]</scope>
    <source>
        <strain evidence="5">TB1705</strain>
        <tissue evidence="5">Leaf</tissue>
    </source>
</reference>
<comment type="similarity">
    <text evidence="1">Belongs to the universal ribosomal protein uS9 family.</text>
</comment>
<keyword evidence="6" id="KW-1185">Reference proteome</keyword>
<dbReference type="Gene3D" id="3.30.230.10">
    <property type="match status" value="1"/>
</dbReference>
<dbReference type="Pfam" id="PF00380">
    <property type="entry name" value="Ribosomal_S9"/>
    <property type="match status" value="1"/>
</dbReference>
<dbReference type="GO" id="GO:0003735">
    <property type="term" value="F:structural constituent of ribosome"/>
    <property type="evidence" value="ECO:0007669"/>
    <property type="project" value="InterPro"/>
</dbReference>
<keyword evidence="3" id="KW-0687">Ribonucleoprotein</keyword>
<keyword evidence="4" id="KW-0175">Coiled coil</keyword>
<dbReference type="PANTHER" id="PTHR21569">
    <property type="entry name" value="RIBOSOMAL PROTEIN S9"/>
    <property type="match status" value="1"/>
</dbReference>
<evidence type="ECO:0000313" key="6">
    <source>
        <dbReference type="Proteomes" id="UP000541444"/>
    </source>
</evidence>
<dbReference type="PANTHER" id="PTHR21569:SF1">
    <property type="entry name" value="SMALL RIBOSOMAL SUBUNIT PROTEIN US9M"/>
    <property type="match status" value="1"/>
</dbReference>
<sequence>MLSRFISRPSNLRFLKTLISSNPSHSHPSLPPQYYKPFLPSSNFKFFSKTPKHFSTNRNNNGDDPTISNSWDFTPKNDNDDDFVFGDDEDVGLKNVPFVGPEVSGDGVDGFKPWSFGDEEKDEVFDLGDGFQGIDSSFDDGVVESKPDELSEELKKEKEKLQAKLKGKNRVFGDLIEASGITEAMVDTLTSLRDLEHLGELPALTEIEDKYRDRDEIKAKRAQMEREKQEIIDKSRVREVDENGRAYGTGRRKCSIARVWIQPGDGNFVVNGKQFDFYFPMLDQRAALLSPFVETKTLGLWDVKCTVKGGGTSG</sequence>
<evidence type="ECO:0000256" key="4">
    <source>
        <dbReference type="SAM" id="Coils"/>
    </source>
</evidence>
<dbReference type="OrthoDB" id="10254627at2759"/>
<evidence type="ECO:0000313" key="5">
    <source>
        <dbReference type="EMBL" id="KAF6164499.1"/>
    </source>
</evidence>
<organism evidence="5 6">
    <name type="scientific">Kingdonia uniflora</name>
    <dbReference type="NCBI Taxonomy" id="39325"/>
    <lineage>
        <taxon>Eukaryota</taxon>
        <taxon>Viridiplantae</taxon>
        <taxon>Streptophyta</taxon>
        <taxon>Embryophyta</taxon>
        <taxon>Tracheophyta</taxon>
        <taxon>Spermatophyta</taxon>
        <taxon>Magnoliopsida</taxon>
        <taxon>Ranunculales</taxon>
        <taxon>Circaeasteraceae</taxon>
        <taxon>Kingdonia</taxon>
    </lineage>
</organism>
<dbReference type="InterPro" id="IPR020568">
    <property type="entry name" value="Ribosomal_Su5_D2-typ_SF"/>
</dbReference>
<evidence type="ECO:0000256" key="1">
    <source>
        <dbReference type="ARBA" id="ARBA00005251"/>
    </source>
</evidence>
<dbReference type="GO" id="GO:0006412">
    <property type="term" value="P:translation"/>
    <property type="evidence" value="ECO:0007669"/>
    <property type="project" value="InterPro"/>
</dbReference>
<keyword evidence="2" id="KW-0689">Ribosomal protein</keyword>
<protein>
    <recommendedName>
        <fullName evidence="7">30S ribosomal protein S9</fullName>
    </recommendedName>
</protein>
<gene>
    <name evidence="5" type="ORF">GIB67_025325</name>
</gene>
<feature type="coiled-coil region" evidence="4">
    <location>
        <begin position="207"/>
        <end position="234"/>
    </location>
</feature>
<dbReference type="GO" id="GO:0022627">
    <property type="term" value="C:cytosolic small ribosomal subunit"/>
    <property type="evidence" value="ECO:0007669"/>
    <property type="project" value="TreeGrafter"/>
</dbReference>
<dbReference type="InterPro" id="IPR000754">
    <property type="entry name" value="Ribosomal_uS9"/>
</dbReference>
<name>A0A7J7NB59_9MAGN</name>
<evidence type="ECO:0008006" key="7">
    <source>
        <dbReference type="Google" id="ProtNLM"/>
    </source>
</evidence>
<dbReference type="SUPFAM" id="SSF54211">
    <property type="entry name" value="Ribosomal protein S5 domain 2-like"/>
    <property type="match status" value="1"/>
</dbReference>
<dbReference type="Proteomes" id="UP000541444">
    <property type="component" value="Unassembled WGS sequence"/>
</dbReference>
<dbReference type="InterPro" id="IPR014721">
    <property type="entry name" value="Ribsml_uS5_D2-typ_fold_subgr"/>
</dbReference>
<dbReference type="GO" id="GO:0003723">
    <property type="term" value="F:RNA binding"/>
    <property type="evidence" value="ECO:0007669"/>
    <property type="project" value="TreeGrafter"/>
</dbReference>
<proteinExistence type="inferred from homology"/>
<comment type="caution">
    <text evidence="5">The sequence shown here is derived from an EMBL/GenBank/DDBJ whole genome shotgun (WGS) entry which is preliminary data.</text>
</comment>
<evidence type="ECO:0000256" key="3">
    <source>
        <dbReference type="ARBA" id="ARBA00023274"/>
    </source>
</evidence>
<accession>A0A7J7NB59</accession>
<dbReference type="AlphaFoldDB" id="A0A7J7NB59"/>